<evidence type="ECO:0000256" key="1">
    <source>
        <dbReference type="SAM" id="SignalP"/>
    </source>
</evidence>
<dbReference type="WBParaSite" id="EVEC_0001157601-mRNA-1">
    <property type="protein sequence ID" value="EVEC_0001157601-mRNA-1"/>
    <property type="gene ID" value="EVEC_0001157601"/>
</dbReference>
<organism evidence="4">
    <name type="scientific">Enterobius vermicularis</name>
    <name type="common">Human pinworm</name>
    <dbReference type="NCBI Taxonomy" id="51028"/>
    <lineage>
        <taxon>Eukaryota</taxon>
        <taxon>Metazoa</taxon>
        <taxon>Ecdysozoa</taxon>
        <taxon>Nematoda</taxon>
        <taxon>Chromadorea</taxon>
        <taxon>Rhabditida</taxon>
        <taxon>Spirurina</taxon>
        <taxon>Oxyuridomorpha</taxon>
        <taxon>Oxyuroidea</taxon>
        <taxon>Oxyuridae</taxon>
        <taxon>Enterobius</taxon>
    </lineage>
</organism>
<reference evidence="2 3" key="2">
    <citation type="submission" date="2018-10" db="EMBL/GenBank/DDBJ databases">
        <authorList>
            <consortium name="Pathogen Informatics"/>
        </authorList>
    </citation>
    <scope>NUCLEOTIDE SEQUENCE [LARGE SCALE GENOMIC DNA]</scope>
</reference>
<feature type="signal peptide" evidence="1">
    <location>
        <begin position="1"/>
        <end position="23"/>
    </location>
</feature>
<evidence type="ECO:0000313" key="4">
    <source>
        <dbReference type="WBParaSite" id="EVEC_0001157601-mRNA-1"/>
    </source>
</evidence>
<dbReference type="STRING" id="51028.A0A0N4VL23"/>
<feature type="chain" id="PRO_5043123023" evidence="1">
    <location>
        <begin position="24"/>
        <end position="430"/>
    </location>
</feature>
<name>A0A0N4VL23_ENTVE</name>
<keyword evidence="1" id="KW-0732">Signal</keyword>
<dbReference type="AlphaFoldDB" id="A0A0N4VL23"/>
<gene>
    <name evidence="2" type="ORF">EVEC_LOCUS10869</name>
</gene>
<dbReference type="Proteomes" id="UP000274131">
    <property type="component" value="Unassembled WGS sequence"/>
</dbReference>
<protein>
    <submittedName>
        <fullName evidence="2 4">Uncharacterized protein</fullName>
    </submittedName>
</protein>
<dbReference type="OrthoDB" id="5827120at2759"/>
<proteinExistence type="predicted"/>
<evidence type="ECO:0000313" key="3">
    <source>
        <dbReference type="Proteomes" id="UP000274131"/>
    </source>
</evidence>
<dbReference type="EMBL" id="UXUI01011297">
    <property type="protein sequence ID" value="VDD96118.1"/>
    <property type="molecule type" value="Genomic_DNA"/>
</dbReference>
<reference evidence="4" key="1">
    <citation type="submission" date="2017-02" db="UniProtKB">
        <authorList>
            <consortium name="WormBaseParasite"/>
        </authorList>
    </citation>
    <scope>IDENTIFICATION</scope>
</reference>
<evidence type="ECO:0000313" key="2">
    <source>
        <dbReference type="EMBL" id="VDD96118.1"/>
    </source>
</evidence>
<accession>A0A0N4VL23</accession>
<keyword evidence="3" id="KW-1185">Reference proteome</keyword>
<sequence>MILNFWTVLLPFILLQNTHRVQSITAEYISEETSTKLQNTESPITTTTVEETEEIFEPDEEDDTSFEQFLKSEFDYDEFLAAPLTVGNLVIPFKDITNDTFWKFGEVQFAKLRQYVEKNVTEELEALGTKPWLSCERIKEELARCMHYHYGTVSEQEFVYNKDMYGWMHVMKFTCYKRNDMLYYGMGFGRFRFRLKEILLRNEKSYWGRSTRDVTMRDVQKIMELFLREFANKIRKKSLSDVKKILPFRGKIINNPRFLNLSTEMVDEVYTLFPEEDVAEVPHQTRERTFSFVSIPIRIRVAVLSRYEIPPIVDIYYQDLSADSQTAIEMCAKKFCTTTDQVMEVATGNRNHLAFFKDRALRYDITHDEAFIVYATSRPEFQLAKRKKKKNGKIIDIKQDFDEETVNIWYDLLDSQVASNFYMQHSGIFV</sequence>